<feature type="compositionally biased region" description="Basic and acidic residues" evidence="1">
    <location>
        <begin position="275"/>
        <end position="284"/>
    </location>
</feature>
<proteinExistence type="predicted"/>
<evidence type="ECO:0000256" key="1">
    <source>
        <dbReference type="SAM" id="MobiDB-lite"/>
    </source>
</evidence>
<organism evidence="2 3">
    <name type="scientific">Kibdelosporangium banguiense</name>
    <dbReference type="NCBI Taxonomy" id="1365924"/>
    <lineage>
        <taxon>Bacteria</taxon>
        <taxon>Bacillati</taxon>
        <taxon>Actinomycetota</taxon>
        <taxon>Actinomycetes</taxon>
        <taxon>Pseudonocardiales</taxon>
        <taxon>Pseudonocardiaceae</taxon>
        <taxon>Kibdelosporangium</taxon>
    </lineage>
</organism>
<gene>
    <name evidence="2" type="ORF">JOF56_004117</name>
</gene>
<protein>
    <submittedName>
        <fullName evidence="2">Uncharacterized protein</fullName>
    </submittedName>
</protein>
<evidence type="ECO:0000313" key="3">
    <source>
        <dbReference type="Proteomes" id="UP001519332"/>
    </source>
</evidence>
<feature type="region of interest" description="Disordered" evidence="1">
    <location>
        <begin position="272"/>
        <end position="294"/>
    </location>
</feature>
<evidence type="ECO:0000313" key="2">
    <source>
        <dbReference type="EMBL" id="MBP2323732.1"/>
    </source>
</evidence>
<dbReference type="EMBL" id="JAGINW010000001">
    <property type="protein sequence ID" value="MBP2323732.1"/>
    <property type="molecule type" value="Genomic_DNA"/>
</dbReference>
<comment type="caution">
    <text evidence="2">The sequence shown here is derived from an EMBL/GenBank/DDBJ whole genome shotgun (WGS) entry which is preliminary data.</text>
</comment>
<sequence length="365" mass="39055">MRFPAHGPAWWLEGSPGCHHPSGGDVACCVDVSVAHEPADDTLESRLALAVVRCDVPTSRASLRCICGVDSLHSSWSLVFKAGDQATPSIGQDAAVQDSLPAHVVPWSVHGSFGGTGHATDVQILHSNQVEPASEVGGRLFNPVSAPIAFPCLQPRDRLLDLGAPVRPALASRQPTMQSPKTLLLARCQCRHAQQLPGRQCSGHGDAAVHSHCLPVARAGDRRRDRGKGNMPPASSVARDAIGLHALWNLAGPTKTNPSDLRYPDLTVTAVDPPDMVRTDRDLPKPLVPSCLTPRRSPMRAAKEAGHCLGEVSQRLLLNRYASRSQPCECSSGFGQLTGLLVVTRCRRASLRRSRARGLYQNGAN</sequence>
<accession>A0ABS4TH26</accession>
<keyword evidence="3" id="KW-1185">Reference proteome</keyword>
<dbReference type="Proteomes" id="UP001519332">
    <property type="component" value="Unassembled WGS sequence"/>
</dbReference>
<reference evidence="2 3" key="1">
    <citation type="submission" date="2021-03" db="EMBL/GenBank/DDBJ databases">
        <title>Sequencing the genomes of 1000 actinobacteria strains.</title>
        <authorList>
            <person name="Klenk H.-P."/>
        </authorList>
    </citation>
    <scope>NUCLEOTIDE SEQUENCE [LARGE SCALE GENOMIC DNA]</scope>
    <source>
        <strain evidence="2 3">DSM 46670</strain>
    </source>
</reference>
<name>A0ABS4TH26_9PSEU</name>